<dbReference type="Proteomes" id="UP000694941">
    <property type="component" value="Unplaced"/>
</dbReference>
<protein>
    <submittedName>
        <fullName evidence="3">Formimidoyltransferase-cyclodeaminase-like</fullName>
    </submittedName>
</protein>
<sequence>MAGQMTYGKKQWEKYDVQMRKIIPVMHNAMKELVTIIDADTTAFSDYMAALRLPKNTPEEVSMKQTAMEAGLKKAIDVPMSLARNVNKVWETAKELASLVNIGAKSDFQVGIKCLQTGFMGAYWNVTINMEGIKDEVYRKRMLEEVEQYRRIAEIECQEIFKILQQRQ</sequence>
<feature type="domain" description="Cyclodeaminase/cyclohydrolase" evidence="1">
    <location>
        <begin position="1"/>
        <end position="148"/>
    </location>
</feature>
<dbReference type="InterPro" id="IPR036178">
    <property type="entry name" value="Formintransfe-cycloase-like_sf"/>
</dbReference>
<dbReference type="Gene3D" id="1.20.120.680">
    <property type="entry name" value="Formiminotetrahydrofolate cyclodeaminase monomer, up-and-down helical bundle"/>
    <property type="match status" value="1"/>
</dbReference>
<reference evidence="3" key="1">
    <citation type="submission" date="2025-08" db="UniProtKB">
        <authorList>
            <consortium name="RefSeq"/>
        </authorList>
    </citation>
    <scope>IDENTIFICATION</scope>
    <source>
        <tissue evidence="3">Muscle</tissue>
    </source>
</reference>
<gene>
    <name evidence="3" type="primary">LOC106473845</name>
</gene>
<proteinExistence type="predicted"/>
<keyword evidence="2" id="KW-1185">Reference proteome</keyword>
<evidence type="ECO:0000259" key="1">
    <source>
        <dbReference type="Pfam" id="PF04961"/>
    </source>
</evidence>
<dbReference type="RefSeq" id="XP_013789979.2">
    <property type="nucleotide sequence ID" value="XM_013934525.2"/>
</dbReference>
<evidence type="ECO:0000313" key="3">
    <source>
        <dbReference type="RefSeq" id="XP_013789979.2"/>
    </source>
</evidence>
<name>A0ABM1BWF9_LIMPO</name>
<organism evidence="2 3">
    <name type="scientific">Limulus polyphemus</name>
    <name type="common">Atlantic horseshoe crab</name>
    <dbReference type="NCBI Taxonomy" id="6850"/>
    <lineage>
        <taxon>Eukaryota</taxon>
        <taxon>Metazoa</taxon>
        <taxon>Ecdysozoa</taxon>
        <taxon>Arthropoda</taxon>
        <taxon>Chelicerata</taxon>
        <taxon>Merostomata</taxon>
        <taxon>Xiphosura</taxon>
        <taxon>Limulidae</taxon>
        <taxon>Limulus</taxon>
    </lineage>
</organism>
<dbReference type="GeneID" id="106473845"/>
<dbReference type="SUPFAM" id="SSF101262">
    <property type="entry name" value="Methenyltetrahydrofolate cyclohydrolase-like"/>
    <property type="match status" value="1"/>
</dbReference>
<dbReference type="Pfam" id="PF04961">
    <property type="entry name" value="FTCD_C"/>
    <property type="match status" value="1"/>
</dbReference>
<dbReference type="InterPro" id="IPR007044">
    <property type="entry name" value="Cyclodeamin/CycHdrlase"/>
</dbReference>
<evidence type="ECO:0000313" key="2">
    <source>
        <dbReference type="Proteomes" id="UP000694941"/>
    </source>
</evidence>
<accession>A0ABM1BWF9</accession>